<dbReference type="Gene3D" id="3.55.50.10">
    <property type="entry name" value="Baseplate protein-like domains"/>
    <property type="match status" value="1"/>
</dbReference>
<dbReference type="Gene3D" id="4.10.220.110">
    <property type="match status" value="1"/>
</dbReference>
<dbReference type="PANTHER" id="PTHR32305">
    <property type="match status" value="1"/>
</dbReference>
<dbReference type="InterPro" id="IPR037026">
    <property type="entry name" value="Vgr_OB-fold_dom_sf"/>
</dbReference>
<dbReference type="SUPFAM" id="SSF69279">
    <property type="entry name" value="Phage tail proteins"/>
    <property type="match status" value="2"/>
</dbReference>
<evidence type="ECO:0000256" key="1">
    <source>
        <dbReference type="ARBA" id="ARBA00005558"/>
    </source>
</evidence>
<protein>
    <submittedName>
        <fullName evidence="4">Type IV secretion protein Rhs</fullName>
    </submittedName>
</protein>
<evidence type="ECO:0000259" key="2">
    <source>
        <dbReference type="Pfam" id="PF04717"/>
    </source>
</evidence>
<comment type="caution">
    <text evidence="4">The sequence shown here is derived from an EMBL/GenBank/DDBJ whole genome shotgun (WGS) entry which is preliminary data.</text>
</comment>
<dbReference type="InterPro" id="IPR017847">
    <property type="entry name" value="T6SS_RhsGE_Vgr_subset"/>
</dbReference>
<comment type="similarity">
    <text evidence="1">Belongs to the VgrG protein family.</text>
</comment>
<evidence type="ECO:0000313" key="5">
    <source>
        <dbReference type="Proteomes" id="UP000186206"/>
    </source>
</evidence>
<feature type="domain" description="Gp5/Type VI secretion system Vgr C-terminal trimerisation" evidence="3">
    <location>
        <begin position="477"/>
        <end position="582"/>
    </location>
</feature>
<sequence length="695" mass="76711">MAKLTFTLSVEGLPEETFVVTGYTGKECLSQSDWGNGEPYFGFRYNIELGSRQSSITAEQVVDKAAHLIIYVNGQAVQHVHGIVRQFAQGEIGHHHTLYSLVLVPALERLSLRQNSRTFQHKTVPEMMTLLLQEMGIEDFSFALKGASVPREFCVQYRETDLDFIQRLAAEEGISYFIEQTDAKHTVIFSDDSALIVKYPQPITHNSMASGAIDEPYVSQFSIAHKTEPSHLELKDYSFKKPSYGFAQAQTGADLSFQHSQYEHYDFPGRYKEEGSGQAFSQYRLEYLRRDSHVAVGKSNHPALQAGIKFDLIENLEAAANRDWLVVEVTHRGTQPQALEEEGGSGATTYSNQFKVIPANKSWRPQPQPKPQVDGPMVAIVVGPEGEEIYCDEHGRVKVHFPWDRYSPGNEQSSCWIRVSQGWAGSQYGFMAIPRIGHEVIVSFLHGDPDQPIITGRTYHATNAPPYTLPDHKTKTVLRSETHQGEGFNELSFEDQVDTEKVYLHAQKDFAADVLNDHSTHIKHDKHLVVENDCFTQVDNNQHLVVTGESCAQIKADKTEVIDGSAHQKIGKLYALQSGNEVHIKSGAKVVIEAGSEQTFKVGGNFIRVDAGGIHVVGSMINLNSGGSAGSGSGFGGKMAALPNGVESPPLPLSVTPNFAEAIMRSVQVGAYIVPICGQQDDGTCTLGDECRCKK</sequence>
<evidence type="ECO:0000259" key="3">
    <source>
        <dbReference type="Pfam" id="PF22178"/>
    </source>
</evidence>
<dbReference type="Gene3D" id="2.40.50.230">
    <property type="entry name" value="Gp5 N-terminal domain"/>
    <property type="match status" value="1"/>
</dbReference>
<feature type="domain" description="Gp5/Type VI secretion system Vgr protein OB-fold" evidence="2">
    <location>
        <begin position="393"/>
        <end position="459"/>
    </location>
</feature>
<dbReference type="NCBIfam" id="TIGR03361">
    <property type="entry name" value="VI_Rhs_Vgr"/>
    <property type="match status" value="1"/>
</dbReference>
<gene>
    <name evidence="4" type="ORF">BIY21_05340</name>
</gene>
<keyword evidence="5" id="KW-1185">Reference proteome</keyword>
<dbReference type="NCBIfam" id="TIGR01646">
    <property type="entry name" value="vgr_GE"/>
    <property type="match status" value="1"/>
</dbReference>
<dbReference type="PANTHER" id="PTHR32305:SF11">
    <property type="entry name" value="TYPE VI SECRETION SYSTEM SPIKE PROTEIN VGRG3"/>
    <property type="match status" value="1"/>
</dbReference>
<organism evidence="4 5">
    <name type="scientific">Vibrio ponticus</name>
    <dbReference type="NCBI Taxonomy" id="265668"/>
    <lineage>
        <taxon>Bacteria</taxon>
        <taxon>Pseudomonadati</taxon>
        <taxon>Pseudomonadota</taxon>
        <taxon>Gammaproteobacteria</taxon>
        <taxon>Vibrionales</taxon>
        <taxon>Vibrionaceae</taxon>
        <taxon>Vibrio</taxon>
    </lineage>
</organism>
<dbReference type="InterPro" id="IPR050708">
    <property type="entry name" value="T6SS_VgrG/RHS"/>
</dbReference>
<evidence type="ECO:0000313" key="4">
    <source>
        <dbReference type="EMBL" id="OLQ84312.1"/>
    </source>
</evidence>
<dbReference type="SUPFAM" id="SSF69255">
    <property type="entry name" value="gp5 N-terminal domain-like"/>
    <property type="match status" value="1"/>
</dbReference>
<dbReference type="InterPro" id="IPR006533">
    <property type="entry name" value="T6SS_Vgr_RhsGE"/>
</dbReference>
<proteinExistence type="inferred from homology"/>
<dbReference type="Pfam" id="PF05954">
    <property type="entry name" value="Phage_GPD"/>
    <property type="match status" value="1"/>
</dbReference>
<reference evidence="4 5" key="1">
    <citation type="submission" date="2016-09" db="EMBL/GenBank/DDBJ databases">
        <title>Genomic Taxonomy of the Vibrionaceae.</title>
        <authorList>
            <person name="Gonzalez-Castillo A."/>
            <person name="Gomez-Gil B."/>
            <person name="Enciso-Ibarra K."/>
        </authorList>
    </citation>
    <scope>NUCLEOTIDE SEQUENCE [LARGE SCALE GENOMIC DNA]</scope>
    <source>
        <strain evidence="4 5">CAIM 1731</strain>
    </source>
</reference>
<accession>A0ABX3F3E1</accession>
<dbReference type="Pfam" id="PF04717">
    <property type="entry name" value="Phage_base_V"/>
    <property type="match status" value="1"/>
</dbReference>
<dbReference type="Pfam" id="PF22178">
    <property type="entry name" value="Gp5_trimer_C"/>
    <property type="match status" value="1"/>
</dbReference>
<dbReference type="Proteomes" id="UP000186206">
    <property type="component" value="Unassembled WGS sequence"/>
</dbReference>
<dbReference type="Gene3D" id="2.30.110.50">
    <property type="match status" value="1"/>
</dbReference>
<dbReference type="RefSeq" id="WP_075652782.1">
    <property type="nucleotide sequence ID" value="NZ_AP019658.1"/>
</dbReference>
<name>A0ABX3F3E1_9VIBR</name>
<dbReference type="InterPro" id="IPR006531">
    <property type="entry name" value="Gp5/Vgr_OB"/>
</dbReference>
<dbReference type="SUPFAM" id="SSF69349">
    <property type="entry name" value="Phage fibre proteins"/>
    <property type="match status" value="1"/>
</dbReference>
<dbReference type="InterPro" id="IPR054030">
    <property type="entry name" value="Gp5_Vgr_C"/>
</dbReference>
<dbReference type="EMBL" id="MJMI01000164">
    <property type="protein sequence ID" value="OLQ84312.1"/>
    <property type="molecule type" value="Genomic_DNA"/>
</dbReference>